<dbReference type="InterPro" id="IPR029058">
    <property type="entry name" value="AB_hydrolase_fold"/>
</dbReference>
<evidence type="ECO:0000313" key="4">
    <source>
        <dbReference type="Proteomes" id="UP000746747"/>
    </source>
</evidence>
<protein>
    <recommendedName>
        <fullName evidence="2">Fungal lipase-type domain-containing protein</fullName>
    </recommendedName>
</protein>
<dbReference type="AlphaFoldDB" id="A0A8J2M261"/>
<dbReference type="Pfam" id="PF01764">
    <property type="entry name" value="Lipase_3"/>
    <property type="match status" value="1"/>
</dbReference>
<organism evidence="3 4">
    <name type="scientific">Cercopithifilaria johnstoni</name>
    <dbReference type="NCBI Taxonomy" id="2874296"/>
    <lineage>
        <taxon>Eukaryota</taxon>
        <taxon>Metazoa</taxon>
        <taxon>Ecdysozoa</taxon>
        <taxon>Nematoda</taxon>
        <taxon>Chromadorea</taxon>
        <taxon>Rhabditida</taxon>
        <taxon>Spirurina</taxon>
        <taxon>Spiruromorpha</taxon>
        <taxon>Filarioidea</taxon>
        <taxon>Onchocercidae</taxon>
        <taxon>Cercopithifilaria</taxon>
    </lineage>
</organism>
<accession>A0A8J2M261</accession>
<feature type="chain" id="PRO_5035144306" description="Fungal lipase-type domain-containing protein" evidence="1">
    <location>
        <begin position="18"/>
        <end position="616"/>
    </location>
</feature>
<name>A0A8J2M261_9BILA</name>
<dbReference type="Gene3D" id="3.40.50.1820">
    <property type="entry name" value="alpha/beta hydrolase"/>
    <property type="match status" value="1"/>
</dbReference>
<dbReference type="EMBL" id="CAKAEH010001321">
    <property type="protein sequence ID" value="CAG9534657.1"/>
    <property type="molecule type" value="Genomic_DNA"/>
</dbReference>
<keyword evidence="4" id="KW-1185">Reference proteome</keyword>
<feature type="signal peptide" evidence="1">
    <location>
        <begin position="1"/>
        <end position="17"/>
    </location>
</feature>
<dbReference type="Proteomes" id="UP000746747">
    <property type="component" value="Unassembled WGS sequence"/>
</dbReference>
<feature type="domain" description="Fungal lipase-type" evidence="2">
    <location>
        <begin position="151"/>
        <end position="290"/>
    </location>
</feature>
<comment type="caution">
    <text evidence="3">The sequence shown here is derived from an EMBL/GenBank/DDBJ whole genome shotgun (WGS) entry which is preliminary data.</text>
</comment>
<dbReference type="OrthoDB" id="426718at2759"/>
<dbReference type="SUPFAM" id="SSF53474">
    <property type="entry name" value="alpha/beta-Hydrolases"/>
    <property type="match status" value="1"/>
</dbReference>
<keyword evidence="1" id="KW-0732">Signal</keyword>
<dbReference type="InterPro" id="IPR002921">
    <property type="entry name" value="Fungal_lipase-type"/>
</dbReference>
<dbReference type="PANTHER" id="PTHR45908:SF15">
    <property type="entry name" value="FUNGAL LIPASE-LIKE DOMAIN-CONTAINING PROTEIN"/>
    <property type="match status" value="1"/>
</dbReference>
<dbReference type="CDD" id="cd00519">
    <property type="entry name" value="Lipase_3"/>
    <property type="match status" value="1"/>
</dbReference>
<evidence type="ECO:0000313" key="3">
    <source>
        <dbReference type="EMBL" id="CAG9534657.1"/>
    </source>
</evidence>
<proteinExistence type="predicted"/>
<dbReference type="PANTHER" id="PTHR45908">
    <property type="entry name" value="PROTEIN CBG11750-RELATED"/>
    <property type="match status" value="1"/>
</dbReference>
<dbReference type="GO" id="GO:0006629">
    <property type="term" value="P:lipid metabolic process"/>
    <property type="evidence" value="ECO:0007669"/>
    <property type="project" value="InterPro"/>
</dbReference>
<sequence>MLQITLLLFVLCVGINGDNINDCTKYKDCVSCVKSRRLLPEFQRYCGWHTDKSSCGEPFAIIAGSNVVVREPFMCPENEPIAKKYRYTDKLGRLLYGLILAVRNEAPTKCLANSHPDVQLIKRYEVECDQSHNLCAAMLAISKPDKRIYIVYKSINMDKQLIAEFIHIIAAQLGVWEKFEAGGGVLTYFHAAFERLFKRSGMKNDLIKLKETYPNYEVWCTGHSLGASLSSMTALYLVKNKVFPAKLVRLVTFGEPRTGNVAFAQAVEENVKVRYRVVHRGDPITNMPALLNPFALLLSSTVAERQPYFYRYLIFYDNDMNEGSTFSICTLSEDSACRNLAFANNALDHTNYFAVNADTYLSKECKGDLLRIIGNRKTAKVKTAKIKTATLTGFGTTDIATTDTNTSDYEDNNINTITNSTSSDADTVTNAAHAIVTGATTPSDVATTVVDTNTTAADTDTTADDIDTVTVVDADTTDAVAETTAAYADTTAAKANTTATYADTTAAKANTTAAYADTTAANGNTTAAYADTTDADADTAAVDADTAAVDADTTAVDADTTAPDADTAATDGDSNVVGIDTTVANVDTNATTIAVSDTTTTGDGIISTISNTVVAK</sequence>
<evidence type="ECO:0000256" key="1">
    <source>
        <dbReference type="SAM" id="SignalP"/>
    </source>
</evidence>
<gene>
    <name evidence="3" type="ORF">CJOHNSTONI_LOCUS4775</name>
</gene>
<evidence type="ECO:0000259" key="2">
    <source>
        <dbReference type="Pfam" id="PF01764"/>
    </source>
</evidence>
<reference evidence="3" key="1">
    <citation type="submission" date="2021-09" db="EMBL/GenBank/DDBJ databases">
        <authorList>
            <consortium name="Pathogen Informatics"/>
        </authorList>
    </citation>
    <scope>NUCLEOTIDE SEQUENCE</scope>
</reference>